<organism evidence="7 8">
    <name type="scientific">Castellaniella hirudinis</name>
    <dbReference type="NCBI Taxonomy" id="1144617"/>
    <lineage>
        <taxon>Bacteria</taxon>
        <taxon>Pseudomonadati</taxon>
        <taxon>Pseudomonadota</taxon>
        <taxon>Betaproteobacteria</taxon>
        <taxon>Burkholderiales</taxon>
        <taxon>Alcaligenaceae</taxon>
        <taxon>Castellaniella</taxon>
    </lineage>
</organism>
<comment type="cofactor">
    <cofactor evidence="4 6">
        <name>pyridoxal 5'-phosphate</name>
        <dbReference type="ChEBI" id="CHEBI:597326"/>
    </cofactor>
</comment>
<dbReference type="PANTHER" id="PTHR14084">
    <property type="entry name" value="KYNURENINASE"/>
    <property type="match status" value="1"/>
</dbReference>
<dbReference type="Gene3D" id="3.40.640.10">
    <property type="entry name" value="Type I PLP-dependent aspartate aminotransferase-like (Major domain)"/>
    <property type="match status" value="1"/>
</dbReference>
<dbReference type="SUPFAM" id="SSF53383">
    <property type="entry name" value="PLP-dependent transferases"/>
    <property type="match status" value="1"/>
</dbReference>
<comment type="caution">
    <text evidence="7">The sequence shown here is derived from an EMBL/GenBank/DDBJ whole genome shotgun (WGS) entry which is preliminary data.</text>
</comment>
<dbReference type="PANTHER" id="PTHR14084:SF0">
    <property type="entry name" value="KYNURENINASE"/>
    <property type="match status" value="1"/>
</dbReference>
<name>A0ABV8S2W7_9BURK</name>
<dbReference type="InterPro" id="IPR010111">
    <property type="entry name" value="Kynureninase"/>
</dbReference>
<evidence type="ECO:0000256" key="6">
    <source>
        <dbReference type="PIRNR" id="PIRNR038800"/>
    </source>
</evidence>
<comment type="caution">
    <text evidence="4">Lacks conserved residue(s) required for the propagation of feature annotation.</text>
</comment>
<feature type="binding site" evidence="4">
    <location>
        <position position="98"/>
    </location>
    <ligand>
        <name>pyridoxal 5'-phosphate</name>
        <dbReference type="ChEBI" id="CHEBI:597326"/>
    </ligand>
</feature>
<gene>
    <name evidence="4 7" type="primary">kynU</name>
    <name evidence="7" type="ORF">ACFO0J_12760</name>
</gene>
<evidence type="ECO:0000313" key="7">
    <source>
        <dbReference type="EMBL" id="MFC4298916.1"/>
    </source>
</evidence>
<dbReference type="EMBL" id="JBHSDY010000007">
    <property type="protein sequence ID" value="MFC4298916.1"/>
    <property type="molecule type" value="Genomic_DNA"/>
</dbReference>
<dbReference type="HAMAP" id="MF_01970">
    <property type="entry name" value="Kynureninase"/>
    <property type="match status" value="1"/>
</dbReference>
<feature type="binding site" evidence="4">
    <location>
        <begin position="129"/>
        <end position="132"/>
    </location>
    <ligand>
        <name>pyridoxal 5'-phosphate</name>
        <dbReference type="ChEBI" id="CHEBI:597326"/>
    </ligand>
</feature>
<keyword evidence="1 4" id="KW-0662">Pyridine nucleotide biosynthesis</keyword>
<keyword evidence="2 4" id="KW-0378">Hydrolase</keyword>
<comment type="catalytic activity">
    <reaction evidence="6">
        <text>3-hydroxy-L-kynurenine + H2O = 3-hydroxyanthranilate + L-alanine + H(+)</text>
        <dbReference type="Rhea" id="RHEA:25143"/>
        <dbReference type="ChEBI" id="CHEBI:15377"/>
        <dbReference type="ChEBI" id="CHEBI:15378"/>
        <dbReference type="ChEBI" id="CHEBI:36559"/>
        <dbReference type="ChEBI" id="CHEBI:57972"/>
        <dbReference type="ChEBI" id="CHEBI:58125"/>
        <dbReference type="EC" id="3.7.1.3"/>
    </reaction>
</comment>
<proteinExistence type="inferred from homology"/>
<reference evidence="8" key="1">
    <citation type="journal article" date="2019" name="Int. J. Syst. Evol. Microbiol.">
        <title>The Global Catalogue of Microorganisms (GCM) 10K type strain sequencing project: providing services to taxonomists for standard genome sequencing and annotation.</title>
        <authorList>
            <consortium name="The Broad Institute Genomics Platform"/>
            <consortium name="The Broad Institute Genome Sequencing Center for Infectious Disease"/>
            <person name="Wu L."/>
            <person name="Ma J."/>
        </authorList>
    </citation>
    <scope>NUCLEOTIDE SEQUENCE [LARGE SCALE GENOMIC DNA]</scope>
    <source>
        <strain evidence="8">CGMCC 1.19029</strain>
    </source>
</reference>
<dbReference type="RefSeq" id="WP_376813465.1">
    <property type="nucleotide sequence ID" value="NZ_JBHSDY010000007.1"/>
</dbReference>
<comment type="function">
    <text evidence="4 6">Catalyzes the cleavage of L-kynurenine (L-Kyn) and L-3-hydroxykynurenine (L-3OHKyn) into anthranilic acid (AA) and 3-hydroxyanthranilic acid (3-OHAA), respectively.</text>
</comment>
<feature type="binding site" evidence="4">
    <location>
        <position position="226"/>
    </location>
    <ligand>
        <name>pyridoxal 5'-phosphate</name>
        <dbReference type="ChEBI" id="CHEBI:597326"/>
    </ligand>
</feature>
<evidence type="ECO:0000256" key="5">
    <source>
        <dbReference type="NCBIfam" id="TIGR01814"/>
    </source>
</evidence>
<keyword evidence="8" id="KW-1185">Reference proteome</keyword>
<dbReference type="EC" id="3.7.1.3" evidence="4 5"/>
<dbReference type="InterPro" id="IPR015422">
    <property type="entry name" value="PyrdxlP-dep_Trfase_small"/>
</dbReference>
<protein>
    <recommendedName>
        <fullName evidence="4 5">Kynureninase</fullName>
        <ecNumber evidence="4 5">3.7.1.3</ecNumber>
    </recommendedName>
    <alternativeName>
        <fullName evidence="4">L-kynurenine hydrolase</fullName>
    </alternativeName>
</protein>
<feature type="binding site" evidence="4">
    <location>
        <position position="256"/>
    </location>
    <ligand>
        <name>pyridoxal 5'-phosphate</name>
        <dbReference type="ChEBI" id="CHEBI:597326"/>
    </ligand>
</feature>
<dbReference type="Proteomes" id="UP001595756">
    <property type="component" value="Unassembled WGS sequence"/>
</dbReference>
<dbReference type="InterPro" id="IPR015424">
    <property type="entry name" value="PyrdxlP-dep_Trfase"/>
</dbReference>
<comment type="similarity">
    <text evidence="4 6">Belongs to the kynureninase family.</text>
</comment>
<comment type="pathway">
    <text evidence="4 6">Amino-acid degradation; L-kynurenine degradation; L-alanine and anthranilate from L-kynurenine: step 1/1.</text>
</comment>
<feature type="binding site" evidence="4">
    <location>
        <position position="201"/>
    </location>
    <ligand>
        <name>pyridoxal 5'-phosphate</name>
        <dbReference type="ChEBI" id="CHEBI:597326"/>
    </ligand>
</feature>
<evidence type="ECO:0000256" key="4">
    <source>
        <dbReference type="HAMAP-Rule" id="MF_01970"/>
    </source>
</evidence>
<evidence type="ECO:0000256" key="1">
    <source>
        <dbReference type="ARBA" id="ARBA00022642"/>
    </source>
</evidence>
<dbReference type="InterPro" id="IPR015421">
    <property type="entry name" value="PyrdxlP-dep_Trfase_major"/>
</dbReference>
<comment type="catalytic activity">
    <reaction evidence="4 6">
        <text>L-kynurenine + H2O = anthranilate + L-alanine + H(+)</text>
        <dbReference type="Rhea" id="RHEA:16813"/>
        <dbReference type="ChEBI" id="CHEBI:15377"/>
        <dbReference type="ChEBI" id="CHEBI:15378"/>
        <dbReference type="ChEBI" id="CHEBI:16567"/>
        <dbReference type="ChEBI" id="CHEBI:57959"/>
        <dbReference type="ChEBI" id="CHEBI:57972"/>
        <dbReference type="EC" id="3.7.1.3"/>
    </reaction>
</comment>
<dbReference type="PIRSF" id="PIRSF038800">
    <property type="entry name" value="KYNU"/>
    <property type="match status" value="1"/>
</dbReference>
<comment type="subunit">
    <text evidence="4 6">Homodimer.</text>
</comment>
<dbReference type="NCBIfam" id="TIGR01814">
    <property type="entry name" value="kynureninase"/>
    <property type="match status" value="1"/>
</dbReference>
<evidence type="ECO:0000313" key="8">
    <source>
        <dbReference type="Proteomes" id="UP001595756"/>
    </source>
</evidence>
<comment type="pathway">
    <text evidence="4 6">Cofactor biosynthesis; NAD(+) biosynthesis; quinolinate from L-kynurenine: step 2/3.</text>
</comment>
<feature type="binding site" evidence="4">
    <location>
        <position position="282"/>
    </location>
    <ligand>
        <name>pyridoxal 5'-phosphate</name>
        <dbReference type="ChEBI" id="CHEBI:597326"/>
    </ligand>
</feature>
<feature type="binding site" evidence="4">
    <location>
        <position position="204"/>
    </location>
    <ligand>
        <name>pyridoxal 5'-phosphate</name>
        <dbReference type="ChEBI" id="CHEBI:597326"/>
    </ligand>
</feature>
<dbReference type="GO" id="GO:0030429">
    <property type="term" value="F:kynureninase activity"/>
    <property type="evidence" value="ECO:0007669"/>
    <property type="project" value="UniProtKB-EC"/>
</dbReference>
<keyword evidence="3 4" id="KW-0663">Pyridoxal phosphate</keyword>
<dbReference type="Gene3D" id="3.90.1150.10">
    <property type="entry name" value="Aspartate Aminotransferase, domain 1"/>
    <property type="match status" value="1"/>
</dbReference>
<dbReference type="Pfam" id="PF22580">
    <property type="entry name" value="KYNU_C"/>
    <property type="match status" value="1"/>
</dbReference>
<evidence type="ECO:0000256" key="3">
    <source>
        <dbReference type="ARBA" id="ARBA00022898"/>
    </source>
</evidence>
<feature type="binding site" evidence="4">
    <location>
        <position position="97"/>
    </location>
    <ligand>
        <name>pyridoxal 5'-phosphate</name>
        <dbReference type="ChEBI" id="CHEBI:597326"/>
    </ligand>
</feature>
<sequence length="416" mass="46208">MITLEQCRARDQADELASLRQQFDLPEGTLYLDGNSLGAMPKDALARAQDVIRREWGVDLINSWNKNNWWVLPTRLGDLLAPLVGADAGEAIVTDTTSLNLFKVVANAVDIQRRGHPERKIILAERDAFPTDLYMLQGLAGILDQGYTLQLVDGPDDLGAAVTERTAVVVLSHVNYRTGYLYDMKTVDALVHAQGALAVWDLCHSIGAVPIDLKDADADFAVGCTYKYLNGGPGAPAMLWAHPRHRADFRQPLSGWWGHARPFDMATDYVPDPGIRSFLCGTQPIVSMSLVACGVGIFLQTDMEKVRRKSLALTDLFIQLVAQECAGQDLTLVTPLDHKYRGSHVSFRHPQGYAAVQALIARGVIGDYREPEIMRFGITPLYLRFADIWDAVQHLKAVLEGREWDRAEYRERGLVT</sequence>
<evidence type="ECO:0000256" key="2">
    <source>
        <dbReference type="ARBA" id="ARBA00022801"/>
    </source>
</evidence>
<accession>A0ABV8S2W7</accession>
<feature type="modified residue" description="N6-(pyridoxal phosphate)lysine" evidence="4">
    <location>
        <position position="227"/>
    </location>
</feature>